<dbReference type="InterPro" id="IPR017853">
    <property type="entry name" value="GH"/>
</dbReference>
<keyword evidence="9" id="KW-0119">Carbohydrate metabolism</keyword>
<comment type="caution">
    <text evidence="14">The sequence shown here is derived from an EMBL/GenBank/DDBJ whole genome shotgun (WGS) entry which is preliminary data.</text>
</comment>
<keyword evidence="5" id="KW-0964">Secreted</keyword>
<dbReference type="Proteomes" id="UP001424741">
    <property type="component" value="Unassembled WGS sequence"/>
</dbReference>
<dbReference type="Pfam" id="PF00331">
    <property type="entry name" value="Glyco_hydro_10"/>
    <property type="match status" value="1"/>
</dbReference>
<evidence type="ECO:0000256" key="8">
    <source>
        <dbReference type="ARBA" id="ARBA00022801"/>
    </source>
</evidence>
<dbReference type="PROSITE" id="PS51760">
    <property type="entry name" value="GH10_2"/>
    <property type="match status" value="1"/>
</dbReference>
<dbReference type="Pfam" id="PF17963">
    <property type="entry name" value="Big_9"/>
    <property type="match status" value="1"/>
</dbReference>
<proteinExistence type="inferred from homology"/>
<dbReference type="InterPro" id="IPR001000">
    <property type="entry name" value="GH10_dom"/>
</dbReference>
<evidence type="ECO:0000256" key="5">
    <source>
        <dbReference type="ARBA" id="ARBA00022525"/>
    </source>
</evidence>
<dbReference type="EMBL" id="BAABRL010000004">
    <property type="protein sequence ID" value="GAA5495356.1"/>
    <property type="molecule type" value="Genomic_DNA"/>
</dbReference>
<dbReference type="SMART" id="SM00633">
    <property type="entry name" value="Glyco_10"/>
    <property type="match status" value="1"/>
</dbReference>
<evidence type="ECO:0000256" key="3">
    <source>
        <dbReference type="ARBA" id="ARBA00007495"/>
    </source>
</evidence>
<evidence type="ECO:0000256" key="12">
    <source>
        <dbReference type="SAM" id="SignalP"/>
    </source>
</evidence>
<evidence type="ECO:0000259" key="13">
    <source>
        <dbReference type="PROSITE" id="PS51760"/>
    </source>
</evidence>
<organism evidence="14 15">
    <name type="scientific">Rubritalea halochordaticola</name>
    <dbReference type="NCBI Taxonomy" id="714537"/>
    <lineage>
        <taxon>Bacteria</taxon>
        <taxon>Pseudomonadati</taxon>
        <taxon>Verrucomicrobiota</taxon>
        <taxon>Verrucomicrobiia</taxon>
        <taxon>Verrucomicrobiales</taxon>
        <taxon>Rubritaleaceae</taxon>
        <taxon>Rubritalea</taxon>
    </lineage>
</organism>
<dbReference type="EC" id="3.2.1.8" evidence="4"/>
<sequence>MCFRSITQLALLSTSLTLPLYAQSTMNLNALADTYANASRSNKNYGKSIDLTLRSGNKIGFLKFEVPELPGAILSAELQLYALNAASQIGIHNVDDDSWLENTLSWDLKPDHTLTAATSGALSANAYNTFDVSSLVNSSGVHSLALLYGDKGNIDISSRETNFQPVLRITYDDSNVAPSGSDDEFYVIHDTNRTISGSGVLSNDQDPNGDTLTAKLQSAPTRGSVTLNADGSFVYTPTPGEFGVDSFTYVANDGYLDSAPVSVTLYLRGYSFLLPSAELDKLEGDLGIDLSLDQELDLIWAVNPPPADSSRLDQANARIEQHRKSDFSLNLLDSNGDPLTGASVSASLKKRQFRFGGVLSLKHFAGADTDGLNGQAYKDKIKTYFDAVGLMNGLKPKLSAGNEQYLPDFFQWCQQNDVPVRGHLLLWPGGNHLSAEVEAKTTAIEQSEDPTEIATLTAELRTLVDNEITTWAATWDVYEWDVLNEILSNQRLQNIFGDAEMIRWFSLAQQNMVDPNADLLLNDYQIISCKEESRIAAYKERLDYLVNNGAAITAIGFQSRYKWRHEDPETLYNRLDQFSSYNMKLVGTEFEIKTSPGVFEPNEYTRARMTAETMTAYLSHPKVTSLFAWDFGKDYNERALLDSSGNPKLNGLVWYYLNRIRFTSAASTDSDADGMASFRGFHGEYEVTLEHEGRSFTTNINLTDGSAQVIDLPFSGTVSTNYAPSEDTFVYDNNETLTPYNWQRFDLRTDPDGPYSRIAYLKFDLSQMSGEEVSTILRLYSEVATTSLSIYQVDDSSWNQETLNWTNKPDLGTLLATVSTQDNAWVEIPLNLAKNPGVITLAITNNLDQIAKVSSFESSNPPSLVATEPYAAP</sequence>
<comment type="catalytic activity">
    <reaction evidence="1">
        <text>Endohydrolysis of (1-&gt;4)-beta-D-xylosidic linkages in xylans.</text>
        <dbReference type="EC" id="3.2.1.8"/>
    </reaction>
</comment>
<keyword evidence="7 12" id="KW-0732">Signal</keyword>
<dbReference type="Pfam" id="PF24517">
    <property type="entry name" value="CBM96"/>
    <property type="match status" value="2"/>
</dbReference>
<dbReference type="Gene3D" id="3.20.20.80">
    <property type="entry name" value="Glycosidases"/>
    <property type="match status" value="1"/>
</dbReference>
<dbReference type="InterPro" id="IPR044846">
    <property type="entry name" value="GH10"/>
</dbReference>
<dbReference type="PANTHER" id="PTHR31490">
    <property type="entry name" value="GLYCOSYL HYDROLASE"/>
    <property type="match status" value="1"/>
</dbReference>
<dbReference type="Gene3D" id="2.60.40.2810">
    <property type="match status" value="1"/>
</dbReference>
<keyword evidence="10" id="KW-0326">Glycosidase</keyword>
<evidence type="ECO:0000256" key="2">
    <source>
        <dbReference type="ARBA" id="ARBA00004613"/>
    </source>
</evidence>
<dbReference type="InterPro" id="IPR055372">
    <property type="entry name" value="CBM96"/>
</dbReference>
<evidence type="ECO:0000256" key="1">
    <source>
        <dbReference type="ARBA" id="ARBA00000681"/>
    </source>
</evidence>
<evidence type="ECO:0000256" key="4">
    <source>
        <dbReference type="ARBA" id="ARBA00012590"/>
    </source>
</evidence>
<keyword evidence="11" id="KW-0624">Polysaccharide degradation</keyword>
<feature type="signal peptide" evidence="12">
    <location>
        <begin position="1"/>
        <end position="22"/>
    </location>
</feature>
<comment type="subcellular location">
    <subcellularLocation>
        <location evidence="2">Secreted</location>
    </subcellularLocation>
</comment>
<evidence type="ECO:0000256" key="10">
    <source>
        <dbReference type="ARBA" id="ARBA00023295"/>
    </source>
</evidence>
<evidence type="ECO:0000313" key="15">
    <source>
        <dbReference type="Proteomes" id="UP001424741"/>
    </source>
</evidence>
<evidence type="ECO:0000256" key="11">
    <source>
        <dbReference type="ARBA" id="ARBA00023326"/>
    </source>
</evidence>
<keyword evidence="6" id="KW-0858">Xylan degradation</keyword>
<dbReference type="SUPFAM" id="SSF51445">
    <property type="entry name" value="(Trans)glycosidases"/>
    <property type="match status" value="1"/>
</dbReference>
<evidence type="ECO:0000256" key="9">
    <source>
        <dbReference type="ARBA" id="ARBA00023277"/>
    </source>
</evidence>
<evidence type="ECO:0000313" key="14">
    <source>
        <dbReference type="EMBL" id="GAA5495356.1"/>
    </source>
</evidence>
<comment type="similarity">
    <text evidence="3">Belongs to the glycosyl hydrolase 10 (cellulase F) family.</text>
</comment>
<feature type="domain" description="GH10" evidence="13">
    <location>
        <begin position="366"/>
        <end position="660"/>
    </location>
</feature>
<reference evidence="14 15" key="1">
    <citation type="submission" date="2024-02" db="EMBL/GenBank/DDBJ databases">
        <title>Rubritalea halochordaticola NBRC 107102.</title>
        <authorList>
            <person name="Ichikawa N."/>
            <person name="Katano-Makiyama Y."/>
            <person name="Hidaka K."/>
        </authorList>
    </citation>
    <scope>NUCLEOTIDE SEQUENCE [LARGE SCALE GENOMIC DNA]</scope>
    <source>
        <strain evidence="14 15">NBRC 107102</strain>
    </source>
</reference>
<keyword evidence="8" id="KW-0378">Hydrolase</keyword>
<dbReference type="PANTHER" id="PTHR31490:SF88">
    <property type="entry name" value="BETA-XYLANASE"/>
    <property type="match status" value="1"/>
</dbReference>
<protein>
    <recommendedName>
        <fullName evidence="4">endo-1,4-beta-xylanase</fullName>
        <ecNumber evidence="4">3.2.1.8</ecNumber>
    </recommendedName>
</protein>
<feature type="chain" id="PRO_5047517058" description="endo-1,4-beta-xylanase" evidence="12">
    <location>
        <begin position="23"/>
        <end position="873"/>
    </location>
</feature>
<accession>A0ABP9UY34</accession>
<keyword evidence="15" id="KW-1185">Reference proteome</keyword>
<name>A0ABP9UY34_9BACT</name>
<gene>
    <name evidence="14" type="ORF">Rhal01_01531</name>
</gene>
<dbReference type="NCBIfam" id="NF033679">
    <property type="entry name" value="DNRLRE_dom"/>
    <property type="match status" value="2"/>
</dbReference>
<evidence type="ECO:0000256" key="7">
    <source>
        <dbReference type="ARBA" id="ARBA00022729"/>
    </source>
</evidence>
<evidence type="ECO:0000256" key="6">
    <source>
        <dbReference type="ARBA" id="ARBA00022651"/>
    </source>
</evidence>